<accession>A0A2M8KS32</accession>
<feature type="region of interest" description="Disordered" evidence="1">
    <location>
        <begin position="1"/>
        <end position="20"/>
    </location>
</feature>
<protein>
    <submittedName>
        <fullName evidence="2">Uncharacterized protein</fullName>
    </submittedName>
</protein>
<evidence type="ECO:0000256" key="1">
    <source>
        <dbReference type="SAM" id="MobiDB-lite"/>
    </source>
</evidence>
<gene>
    <name evidence="2" type="ORF">COU88_03510</name>
</gene>
<reference evidence="3" key="1">
    <citation type="submission" date="2017-09" db="EMBL/GenBank/DDBJ databases">
        <title>Depth-based differentiation of microbial function through sediment-hosted aquifers and enrichment of novel symbionts in the deep terrestrial subsurface.</title>
        <authorList>
            <person name="Probst A.J."/>
            <person name="Ladd B."/>
            <person name="Jarett J.K."/>
            <person name="Geller-Mcgrath D.E."/>
            <person name="Sieber C.M.K."/>
            <person name="Emerson J.B."/>
            <person name="Anantharaman K."/>
            <person name="Thomas B.C."/>
            <person name="Malmstrom R."/>
            <person name="Stieglmeier M."/>
            <person name="Klingl A."/>
            <person name="Woyke T."/>
            <person name="Ryan C.M."/>
            <person name="Banfield J.F."/>
        </authorList>
    </citation>
    <scope>NUCLEOTIDE SEQUENCE [LARGE SCALE GENOMIC DNA]</scope>
</reference>
<evidence type="ECO:0000313" key="2">
    <source>
        <dbReference type="EMBL" id="PJE62716.1"/>
    </source>
</evidence>
<comment type="caution">
    <text evidence="2">The sequence shown here is derived from an EMBL/GenBank/DDBJ whole genome shotgun (WGS) entry which is preliminary data.</text>
</comment>
<dbReference type="EMBL" id="PFED01000139">
    <property type="protein sequence ID" value="PJE62716.1"/>
    <property type="molecule type" value="Genomic_DNA"/>
</dbReference>
<name>A0A2M8KS32_9BACT</name>
<evidence type="ECO:0000313" key="3">
    <source>
        <dbReference type="Proteomes" id="UP000229554"/>
    </source>
</evidence>
<dbReference type="AlphaFoldDB" id="A0A2M8KS32"/>
<proteinExistence type="predicted"/>
<organism evidence="2 3">
    <name type="scientific">Candidatus Roizmanbacteria bacterium CG10_big_fil_rev_8_21_14_0_10_39_6</name>
    <dbReference type="NCBI Taxonomy" id="1974853"/>
    <lineage>
        <taxon>Bacteria</taxon>
        <taxon>Candidatus Roizmaniibacteriota</taxon>
    </lineage>
</organism>
<dbReference type="Proteomes" id="UP000229554">
    <property type="component" value="Unassembled WGS sequence"/>
</dbReference>
<sequence>MSTEIGGTPEDDKTDSQWVPITSGPKSRYVRWQIEGIGDWQKYTVDIAGHDRLCAIYGAPPVQYVFGSSPEGHQYSIAPLFNNFQQRDSPHVGAYELTIDPSQVLQFVSGQTRNGEKISKAFVARTLEWNMRHALHDITLAHISRYGWGRNGKFPPMRDFASGGNMVRILEEGGPLLLLSMMPELIASSDSLSTDARAALLPIIYFASKVALRAVNHGVGILWENNPQYMAQLFREDMLSVEELHAVTSEQLYTSLTTALFPGGILLETLIRNFAGNIVCHKPFIRHGDGKAD</sequence>